<feature type="compositionally biased region" description="Low complexity" evidence="7">
    <location>
        <begin position="277"/>
        <end position="300"/>
    </location>
</feature>
<evidence type="ECO:0000256" key="2">
    <source>
        <dbReference type="ARBA" id="ARBA00001946"/>
    </source>
</evidence>
<dbReference type="Gene3D" id="3.40.190.80">
    <property type="match status" value="1"/>
</dbReference>
<dbReference type="EC" id="3.1.3.25" evidence="6"/>
<feature type="region of interest" description="Disordered" evidence="7">
    <location>
        <begin position="266"/>
        <end position="300"/>
    </location>
</feature>
<dbReference type="PROSITE" id="PS00629">
    <property type="entry name" value="IMP_1"/>
    <property type="match status" value="1"/>
</dbReference>
<dbReference type="InterPro" id="IPR000760">
    <property type="entry name" value="Inositol_monophosphatase-like"/>
</dbReference>
<comment type="caution">
    <text evidence="8">The sequence shown here is derived from an EMBL/GenBank/DDBJ whole genome shotgun (WGS) entry which is preliminary data.</text>
</comment>
<dbReference type="InterPro" id="IPR033942">
    <property type="entry name" value="IMPase"/>
</dbReference>
<keyword evidence="3 6" id="KW-0479">Metal-binding</keyword>
<dbReference type="CDD" id="cd01639">
    <property type="entry name" value="IMPase"/>
    <property type="match status" value="1"/>
</dbReference>
<keyword evidence="9" id="KW-1185">Reference proteome</keyword>
<evidence type="ECO:0000256" key="5">
    <source>
        <dbReference type="ARBA" id="ARBA00022842"/>
    </source>
</evidence>
<comment type="cofactor">
    <cofactor evidence="2 6">
        <name>Mg(2+)</name>
        <dbReference type="ChEBI" id="CHEBI:18420"/>
    </cofactor>
</comment>
<keyword evidence="4 6" id="KW-0378">Hydrolase</keyword>
<evidence type="ECO:0000256" key="6">
    <source>
        <dbReference type="RuleBase" id="RU364068"/>
    </source>
</evidence>
<keyword evidence="5 6" id="KW-0460">Magnesium</keyword>
<evidence type="ECO:0000256" key="4">
    <source>
        <dbReference type="ARBA" id="ARBA00022801"/>
    </source>
</evidence>
<evidence type="ECO:0000256" key="1">
    <source>
        <dbReference type="ARBA" id="ARBA00001033"/>
    </source>
</evidence>
<gene>
    <name evidence="8" type="ORF">GCM10009838_87220</name>
</gene>
<sequence length="300" mass="32259">MSLPRPMTLGAIRVAREAAALIRRSAQPRRVRFKSSSADLVTGTDLRVERLVRSWLKATHADHAIVGEEGGGLEDMDLSRPTWFIDPVDGTTNFVRGIPHCACSLAFWDGQRLVLGVVADVARRRIYWAEAGRGAYEGRRRLRASPVCRLDRAVLATGFPPTRAFDPDDNLAEFSAVFRRSCDVRRTGSAAIDLAWVAAGRLDCYWEQRCGPWDWAAGVLFVREAGGKATTYAGLEWHPGDADLVASNGPVHTALIESFLDARSGAGFGVRPPQPEPSSSAAPASATPASGPAEPAPSAG</sequence>
<evidence type="ECO:0000256" key="3">
    <source>
        <dbReference type="ARBA" id="ARBA00022723"/>
    </source>
</evidence>
<comment type="catalytic activity">
    <reaction evidence="1 6">
        <text>a myo-inositol phosphate + H2O = myo-inositol + phosphate</text>
        <dbReference type="Rhea" id="RHEA:24056"/>
        <dbReference type="ChEBI" id="CHEBI:15377"/>
        <dbReference type="ChEBI" id="CHEBI:17268"/>
        <dbReference type="ChEBI" id="CHEBI:43474"/>
        <dbReference type="ChEBI" id="CHEBI:84139"/>
        <dbReference type="EC" id="3.1.3.25"/>
    </reaction>
</comment>
<reference evidence="9" key="1">
    <citation type="journal article" date="2019" name="Int. J. Syst. Evol. Microbiol.">
        <title>The Global Catalogue of Microorganisms (GCM) 10K type strain sequencing project: providing services to taxonomists for standard genome sequencing and annotation.</title>
        <authorList>
            <consortium name="The Broad Institute Genomics Platform"/>
            <consortium name="The Broad Institute Genome Sequencing Center for Infectious Disease"/>
            <person name="Wu L."/>
            <person name="Ma J."/>
        </authorList>
    </citation>
    <scope>NUCLEOTIDE SEQUENCE [LARGE SCALE GENOMIC DNA]</scope>
    <source>
        <strain evidence="9">JCM 16013</strain>
    </source>
</reference>
<name>A0ABP5EYX0_9ACTN</name>
<dbReference type="PANTHER" id="PTHR20854">
    <property type="entry name" value="INOSITOL MONOPHOSPHATASE"/>
    <property type="match status" value="1"/>
</dbReference>
<proteinExistence type="inferred from homology"/>
<dbReference type="RefSeq" id="WP_344663131.1">
    <property type="nucleotide sequence ID" value="NZ_BAAAQM010000097.1"/>
</dbReference>
<accession>A0ABP5EYX0</accession>
<evidence type="ECO:0000313" key="8">
    <source>
        <dbReference type="EMBL" id="GAA2007460.1"/>
    </source>
</evidence>
<dbReference type="PANTHER" id="PTHR20854:SF4">
    <property type="entry name" value="INOSITOL-1-MONOPHOSPHATASE-RELATED"/>
    <property type="match status" value="1"/>
</dbReference>
<dbReference type="SUPFAM" id="SSF56655">
    <property type="entry name" value="Carbohydrate phosphatase"/>
    <property type="match status" value="1"/>
</dbReference>
<organism evidence="8 9">
    <name type="scientific">Catenulispora subtropica</name>
    <dbReference type="NCBI Taxonomy" id="450798"/>
    <lineage>
        <taxon>Bacteria</taxon>
        <taxon>Bacillati</taxon>
        <taxon>Actinomycetota</taxon>
        <taxon>Actinomycetes</taxon>
        <taxon>Catenulisporales</taxon>
        <taxon>Catenulisporaceae</taxon>
        <taxon>Catenulispora</taxon>
    </lineage>
</organism>
<comment type="similarity">
    <text evidence="6">Belongs to the inositol monophosphatase superfamily.</text>
</comment>
<dbReference type="Gene3D" id="3.30.540.10">
    <property type="entry name" value="Fructose-1,6-Bisphosphatase, subunit A, domain 1"/>
    <property type="match status" value="1"/>
</dbReference>
<dbReference type="InterPro" id="IPR020583">
    <property type="entry name" value="Inositol_monoP_metal-BS"/>
</dbReference>
<dbReference type="EMBL" id="BAAAQM010000097">
    <property type="protein sequence ID" value="GAA2007460.1"/>
    <property type="molecule type" value="Genomic_DNA"/>
</dbReference>
<protein>
    <recommendedName>
        <fullName evidence="6">Inositol-1-monophosphatase</fullName>
        <ecNumber evidence="6">3.1.3.25</ecNumber>
    </recommendedName>
</protein>
<evidence type="ECO:0000256" key="7">
    <source>
        <dbReference type="SAM" id="MobiDB-lite"/>
    </source>
</evidence>
<dbReference type="Proteomes" id="UP001499854">
    <property type="component" value="Unassembled WGS sequence"/>
</dbReference>
<evidence type="ECO:0000313" key="9">
    <source>
        <dbReference type="Proteomes" id="UP001499854"/>
    </source>
</evidence>
<dbReference type="Pfam" id="PF00459">
    <property type="entry name" value="Inositol_P"/>
    <property type="match status" value="1"/>
</dbReference>
<dbReference type="PRINTS" id="PR00377">
    <property type="entry name" value="IMPHPHTASES"/>
</dbReference>